<protein>
    <submittedName>
        <fullName evidence="5">Carbohydrate-binding protein</fullName>
    </submittedName>
</protein>
<dbReference type="EMBL" id="VDCQ01000045">
    <property type="protein sequence ID" value="TNJ63274.1"/>
    <property type="molecule type" value="Genomic_DNA"/>
</dbReference>
<dbReference type="GO" id="GO:0003677">
    <property type="term" value="F:DNA binding"/>
    <property type="evidence" value="ECO:0007669"/>
    <property type="project" value="UniProtKB-KW"/>
</dbReference>
<dbReference type="SUPFAM" id="SSF46785">
    <property type="entry name" value="Winged helix' DNA-binding domain"/>
    <property type="match status" value="1"/>
</dbReference>
<dbReference type="SUPFAM" id="SSF49785">
    <property type="entry name" value="Galactose-binding domain-like"/>
    <property type="match status" value="1"/>
</dbReference>
<dbReference type="GO" id="GO:0030246">
    <property type="term" value="F:carbohydrate binding"/>
    <property type="evidence" value="ECO:0007669"/>
    <property type="project" value="InterPro"/>
</dbReference>
<accession>A0A5C4T2J0</accession>
<evidence type="ECO:0000256" key="1">
    <source>
        <dbReference type="ARBA" id="ARBA00023015"/>
    </source>
</evidence>
<dbReference type="Proteomes" id="UP000307943">
    <property type="component" value="Unassembled WGS sequence"/>
</dbReference>
<dbReference type="InterPro" id="IPR036388">
    <property type="entry name" value="WH-like_DNA-bd_sf"/>
</dbReference>
<dbReference type="PROSITE" id="PS50987">
    <property type="entry name" value="HTH_ARSR_2"/>
    <property type="match status" value="1"/>
</dbReference>
<dbReference type="GO" id="GO:0003700">
    <property type="term" value="F:DNA-binding transcription factor activity"/>
    <property type="evidence" value="ECO:0007669"/>
    <property type="project" value="InterPro"/>
</dbReference>
<keyword evidence="2" id="KW-0238">DNA-binding</keyword>
<dbReference type="Gene3D" id="1.10.10.10">
    <property type="entry name" value="Winged helix-like DNA-binding domain superfamily/Winged helix DNA-binding domain"/>
    <property type="match status" value="1"/>
</dbReference>
<organism evidence="5 6">
    <name type="scientific">Paenibacillus hemerocallicola</name>
    <dbReference type="NCBI Taxonomy" id="1172614"/>
    <lineage>
        <taxon>Bacteria</taxon>
        <taxon>Bacillati</taxon>
        <taxon>Bacillota</taxon>
        <taxon>Bacilli</taxon>
        <taxon>Bacillales</taxon>
        <taxon>Paenibacillaceae</taxon>
        <taxon>Paenibacillus</taxon>
    </lineage>
</organism>
<keyword evidence="6" id="KW-1185">Reference proteome</keyword>
<comment type="caution">
    <text evidence="5">The sequence shown here is derived from an EMBL/GenBank/DDBJ whole genome shotgun (WGS) entry which is preliminary data.</text>
</comment>
<dbReference type="PANTHER" id="PTHR33154:SF33">
    <property type="entry name" value="TRANSCRIPTIONAL REPRESSOR SDPR"/>
    <property type="match status" value="1"/>
</dbReference>
<dbReference type="InterPro" id="IPR051081">
    <property type="entry name" value="HTH_MetalResp_TranReg"/>
</dbReference>
<reference evidence="5 6" key="1">
    <citation type="submission" date="2019-05" db="EMBL/GenBank/DDBJ databases">
        <title>We sequenced the genome of Paenibacillus hemerocallicola KCTC 33185 for further insight into its adaptation and study the phylogeny of Paenibacillus.</title>
        <authorList>
            <person name="Narsing Rao M.P."/>
        </authorList>
    </citation>
    <scope>NUCLEOTIDE SEQUENCE [LARGE SCALE GENOMIC DNA]</scope>
    <source>
        <strain evidence="5 6">KCTC 33185</strain>
    </source>
</reference>
<dbReference type="PANTHER" id="PTHR33154">
    <property type="entry name" value="TRANSCRIPTIONAL REGULATOR, ARSR FAMILY"/>
    <property type="match status" value="1"/>
</dbReference>
<evidence type="ECO:0000259" key="4">
    <source>
        <dbReference type="PROSITE" id="PS50987"/>
    </source>
</evidence>
<dbReference type="CDD" id="cd00090">
    <property type="entry name" value="HTH_ARSR"/>
    <property type="match status" value="1"/>
</dbReference>
<evidence type="ECO:0000256" key="3">
    <source>
        <dbReference type="ARBA" id="ARBA00023163"/>
    </source>
</evidence>
<dbReference type="SMART" id="SM00418">
    <property type="entry name" value="HTH_ARSR"/>
    <property type="match status" value="1"/>
</dbReference>
<dbReference type="AlphaFoldDB" id="A0A5C4T2J0"/>
<dbReference type="OrthoDB" id="9799175at2"/>
<feature type="domain" description="HTH arsR-type" evidence="4">
    <location>
        <begin position="173"/>
        <end position="268"/>
    </location>
</feature>
<dbReference type="Gene3D" id="2.60.120.260">
    <property type="entry name" value="Galactose-binding domain-like"/>
    <property type="match status" value="1"/>
</dbReference>
<dbReference type="InterPro" id="IPR001845">
    <property type="entry name" value="HTH_ArsR_DNA-bd_dom"/>
</dbReference>
<proteinExistence type="predicted"/>
<dbReference type="InterPro" id="IPR011991">
    <property type="entry name" value="ArsR-like_HTH"/>
</dbReference>
<evidence type="ECO:0000256" key="2">
    <source>
        <dbReference type="ARBA" id="ARBA00023125"/>
    </source>
</evidence>
<gene>
    <name evidence="5" type="ORF">FE784_26095</name>
</gene>
<evidence type="ECO:0000313" key="6">
    <source>
        <dbReference type="Proteomes" id="UP000307943"/>
    </source>
</evidence>
<sequence length="268" mass="30231">MHIRESGDGGYAAELKQSGNWLSYKVNVKSSGLYGLDLTMGKLAKEAAVELFLDGKSVGTFEIPAHAADMKEAWIKQTIGNMQLTQGFHQLKIKLVKGGITFRSMELFEASDEKVQMVDALRDLSKVTRHGKWNPIANGVTSAAVSSHRLLNGFFIMQSYSCLYLTSNRRVAYTRYMNRDRDAIFKALGDSNRRLILDELSERNEITLYELTVRLIMKHDLSISRQAIAKHLSALEDAGLVKSEKKGKYRVVIFNNEPLKNLLKGWIE</sequence>
<keyword evidence="3" id="KW-0804">Transcription</keyword>
<dbReference type="InterPro" id="IPR036390">
    <property type="entry name" value="WH_DNA-bd_sf"/>
</dbReference>
<dbReference type="Pfam" id="PF03422">
    <property type="entry name" value="CBM_6"/>
    <property type="match status" value="1"/>
</dbReference>
<name>A0A5C4T2J0_9BACL</name>
<dbReference type="InterPro" id="IPR005084">
    <property type="entry name" value="CBM6"/>
</dbReference>
<dbReference type="InterPro" id="IPR008979">
    <property type="entry name" value="Galactose-bd-like_sf"/>
</dbReference>
<keyword evidence="1" id="KW-0805">Transcription regulation</keyword>
<evidence type="ECO:0000313" key="5">
    <source>
        <dbReference type="EMBL" id="TNJ63274.1"/>
    </source>
</evidence>